<accession>A0A2K3LUA1</accession>
<evidence type="ECO:0000256" key="3">
    <source>
        <dbReference type="ARBA" id="ARBA00022840"/>
    </source>
</evidence>
<evidence type="ECO:0000259" key="7">
    <source>
        <dbReference type="SMART" id="SM00382"/>
    </source>
</evidence>
<organism evidence="8 9">
    <name type="scientific">Trifolium pratense</name>
    <name type="common">Red clover</name>
    <dbReference type="NCBI Taxonomy" id="57577"/>
    <lineage>
        <taxon>Eukaryota</taxon>
        <taxon>Viridiplantae</taxon>
        <taxon>Streptophyta</taxon>
        <taxon>Embryophyta</taxon>
        <taxon>Tracheophyta</taxon>
        <taxon>Spermatophyta</taxon>
        <taxon>Magnoliopsida</taxon>
        <taxon>eudicotyledons</taxon>
        <taxon>Gunneridae</taxon>
        <taxon>Pentapetalae</taxon>
        <taxon>rosids</taxon>
        <taxon>fabids</taxon>
        <taxon>Fabales</taxon>
        <taxon>Fabaceae</taxon>
        <taxon>Papilionoideae</taxon>
        <taxon>50 kb inversion clade</taxon>
        <taxon>NPAAA clade</taxon>
        <taxon>Hologalegina</taxon>
        <taxon>IRL clade</taxon>
        <taxon>Trifolieae</taxon>
        <taxon>Trifolium</taxon>
    </lineage>
</organism>
<dbReference type="SUPFAM" id="SSF52540">
    <property type="entry name" value="P-loop containing nucleoside triphosphate hydrolases"/>
    <property type="match status" value="1"/>
</dbReference>
<feature type="region of interest" description="Disordered" evidence="6">
    <location>
        <begin position="407"/>
        <end position="437"/>
    </location>
</feature>
<dbReference type="SUPFAM" id="SSF53067">
    <property type="entry name" value="Actin-like ATPase domain"/>
    <property type="match status" value="2"/>
</dbReference>
<protein>
    <submittedName>
        <fullName evidence="8">Heat shock cognate 70 kDa protein 2-like</fullName>
    </submittedName>
</protein>
<dbReference type="Gene3D" id="2.60.34.10">
    <property type="entry name" value="Substrate Binding Domain Of DNAk, Chain A, domain 1"/>
    <property type="match status" value="1"/>
</dbReference>
<evidence type="ECO:0000256" key="2">
    <source>
        <dbReference type="ARBA" id="ARBA00022741"/>
    </source>
</evidence>
<dbReference type="PANTHER" id="PTHR19375">
    <property type="entry name" value="HEAT SHOCK PROTEIN 70KDA"/>
    <property type="match status" value="1"/>
</dbReference>
<dbReference type="Pfam" id="PF00931">
    <property type="entry name" value="NB-ARC"/>
    <property type="match status" value="1"/>
</dbReference>
<keyword evidence="2 5" id="KW-0547">Nucleotide-binding</keyword>
<dbReference type="InterPro" id="IPR003593">
    <property type="entry name" value="AAA+_ATPase"/>
</dbReference>
<dbReference type="InterPro" id="IPR027417">
    <property type="entry name" value="P-loop_NTPase"/>
</dbReference>
<comment type="similarity">
    <text evidence="1 5">Belongs to the heat shock protein 70 family.</text>
</comment>
<sequence>MVLWKMRKISEAYLGSTVKDVIVTVPAYFNNSQRQATKDAGLIADLNVMRVINEPTAAVLAYGLDKKITDDECKVLIFDLGGGTFDVSLLVIEACVFEVLATAGDTHLGGEDFDNIVVNHFIEEFKRKHKKDISGNPRALRRLRGECEKAKRSLSSTTQTTIEIDSLYEGVDFYTTITRDRFEELNMDLFMRCMELVENCLRDANMDKSSVHDVVLVGGSTRIPMVQSLLQDFFNGKELCKSINPDEAVAYGAAIMAAILINGDEVVADLLLLDVNPLSLGLETAGGVMTALIPRNTTIPTVKHKVFSTYLDNQSSVLIQVYEGERGLTKDNNLLGTFELSGIPPAPRGVPQINVCFDINANGIVNVSAEDKTTGQKNNITITNDKGRLSKEEIEKMVQEAEKYKVEDGEHKKKNVAKNSKENMVQDEEKHNSTKDTPNQHLDALEGTCHPVPAPSLHSFPSGNFGYYFKSTIEASQNLIEALKDDNCYVLGLYGKRGSGKTTLLKAMIEEYEKDFPKVIFLPVSENQDTKSIQQEFAKMLNVFEKHDTDAARIMKIILTLERKDKTTLVILDDFPTKSQPQELGIPYNSKQCKVLLTTRDEADCVLMRCDHSISLNPLSNDEALTLLQKISGVNSQS</sequence>
<proteinExistence type="inferred from homology"/>
<dbReference type="STRING" id="57577.A0A2K3LUA1"/>
<evidence type="ECO:0000256" key="5">
    <source>
        <dbReference type="RuleBase" id="RU003322"/>
    </source>
</evidence>
<dbReference type="GO" id="GO:0006950">
    <property type="term" value="P:response to stress"/>
    <property type="evidence" value="ECO:0007669"/>
    <property type="project" value="UniProtKB-ARBA"/>
</dbReference>
<dbReference type="PROSITE" id="PS00329">
    <property type="entry name" value="HSP70_2"/>
    <property type="match status" value="1"/>
</dbReference>
<dbReference type="GO" id="GO:0140662">
    <property type="term" value="F:ATP-dependent protein folding chaperone"/>
    <property type="evidence" value="ECO:0007669"/>
    <property type="project" value="InterPro"/>
</dbReference>
<dbReference type="InterPro" id="IPR029047">
    <property type="entry name" value="HSP70_peptide-bd_sf"/>
</dbReference>
<gene>
    <name evidence="8" type="ORF">L195_g038134</name>
</gene>
<name>A0A2K3LUA1_TRIPR</name>
<dbReference type="ExpressionAtlas" id="A0A2K3LUA1">
    <property type="expression patterns" value="baseline"/>
</dbReference>
<dbReference type="PRINTS" id="PR00301">
    <property type="entry name" value="HEATSHOCK70"/>
</dbReference>
<dbReference type="FunFam" id="3.90.640.10:FF:000134">
    <property type="entry name" value="Heat shock cognate 71 kDa protein"/>
    <property type="match status" value="1"/>
</dbReference>
<dbReference type="AlphaFoldDB" id="A0A2K3LUA1"/>
<dbReference type="GO" id="GO:0005524">
    <property type="term" value="F:ATP binding"/>
    <property type="evidence" value="ECO:0007669"/>
    <property type="project" value="UniProtKB-KW"/>
</dbReference>
<reference evidence="8 9" key="1">
    <citation type="journal article" date="2014" name="Am. J. Bot.">
        <title>Genome assembly and annotation for red clover (Trifolium pratense; Fabaceae).</title>
        <authorList>
            <person name="Istvanek J."/>
            <person name="Jaros M."/>
            <person name="Krenek A."/>
            <person name="Repkova J."/>
        </authorList>
    </citation>
    <scope>NUCLEOTIDE SEQUENCE [LARGE SCALE GENOMIC DNA]</scope>
    <source>
        <strain evidence="9">cv. Tatra</strain>
        <tissue evidence="8">Young leaves</tissue>
    </source>
</reference>
<dbReference type="FunFam" id="3.30.420.40:FF:000545">
    <property type="entry name" value="Endoplasmic reticulum chaperone BiP"/>
    <property type="match status" value="1"/>
</dbReference>
<dbReference type="FunFam" id="3.30.420.40:FF:000465">
    <property type="entry name" value="Heat shock cognate 70 kDa protein 2"/>
    <property type="match status" value="1"/>
</dbReference>
<comment type="caution">
    <text evidence="8">The sequence shown here is derived from an EMBL/GenBank/DDBJ whole genome shotgun (WGS) entry which is preliminary data.</text>
</comment>
<feature type="non-terminal residue" evidence="8">
    <location>
        <position position="638"/>
    </location>
</feature>
<dbReference type="SUPFAM" id="SSF100920">
    <property type="entry name" value="Heat shock protein 70kD (HSP70), peptide-binding domain"/>
    <property type="match status" value="1"/>
</dbReference>
<dbReference type="GO" id="GO:0043531">
    <property type="term" value="F:ADP binding"/>
    <property type="evidence" value="ECO:0007669"/>
    <property type="project" value="InterPro"/>
</dbReference>
<keyword evidence="3 5" id="KW-0067">ATP-binding</keyword>
<dbReference type="SMART" id="SM00382">
    <property type="entry name" value="AAA"/>
    <property type="match status" value="1"/>
</dbReference>
<evidence type="ECO:0000256" key="1">
    <source>
        <dbReference type="ARBA" id="ARBA00007381"/>
    </source>
</evidence>
<evidence type="ECO:0000313" key="8">
    <source>
        <dbReference type="EMBL" id="PNX82107.1"/>
    </source>
</evidence>
<dbReference type="InterPro" id="IPR002182">
    <property type="entry name" value="NB-ARC"/>
</dbReference>
<dbReference type="FunFam" id="2.60.34.10:FF:000002">
    <property type="entry name" value="Heat shock 70 kDa"/>
    <property type="match status" value="1"/>
</dbReference>
<dbReference type="InterPro" id="IPR043129">
    <property type="entry name" value="ATPase_NBD"/>
</dbReference>
<reference evidence="8 9" key="2">
    <citation type="journal article" date="2017" name="Front. Plant Sci.">
        <title>Gene Classification and Mining of Molecular Markers Useful in Red Clover (Trifolium pratense) Breeding.</title>
        <authorList>
            <person name="Istvanek J."/>
            <person name="Dluhosova J."/>
            <person name="Dluhos P."/>
            <person name="Patkova L."/>
            <person name="Nedelnik J."/>
            <person name="Repkova J."/>
        </authorList>
    </citation>
    <scope>NUCLEOTIDE SEQUENCE [LARGE SCALE GENOMIC DNA]</scope>
    <source>
        <strain evidence="9">cv. Tatra</strain>
        <tissue evidence="8">Young leaves</tissue>
    </source>
</reference>
<dbReference type="Gene3D" id="3.30.420.40">
    <property type="match status" value="2"/>
</dbReference>
<dbReference type="PROSITE" id="PS01036">
    <property type="entry name" value="HSP70_3"/>
    <property type="match status" value="1"/>
</dbReference>
<evidence type="ECO:0000256" key="4">
    <source>
        <dbReference type="ARBA" id="ARBA00023016"/>
    </source>
</evidence>
<dbReference type="Proteomes" id="UP000236291">
    <property type="component" value="Unassembled WGS sequence"/>
</dbReference>
<dbReference type="Gene3D" id="3.90.640.10">
    <property type="entry name" value="Actin, Chain A, domain 4"/>
    <property type="match status" value="1"/>
</dbReference>
<evidence type="ECO:0000256" key="6">
    <source>
        <dbReference type="SAM" id="MobiDB-lite"/>
    </source>
</evidence>
<dbReference type="InterPro" id="IPR018181">
    <property type="entry name" value="Heat_shock_70_CS"/>
</dbReference>
<feature type="domain" description="AAA+ ATPase" evidence="7">
    <location>
        <begin position="487"/>
        <end position="619"/>
    </location>
</feature>
<dbReference type="Pfam" id="PF00012">
    <property type="entry name" value="HSP70"/>
    <property type="match status" value="1"/>
</dbReference>
<dbReference type="Gene3D" id="3.40.50.300">
    <property type="entry name" value="P-loop containing nucleotide triphosphate hydrolases"/>
    <property type="match status" value="1"/>
</dbReference>
<evidence type="ECO:0000313" key="9">
    <source>
        <dbReference type="Proteomes" id="UP000236291"/>
    </source>
</evidence>
<keyword evidence="4 8" id="KW-0346">Stress response</keyword>
<dbReference type="InterPro" id="IPR013126">
    <property type="entry name" value="Hsp_70_fam"/>
</dbReference>
<dbReference type="EMBL" id="ASHM01041285">
    <property type="protein sequence ID" value="PNX82107.1"/>
    <property type="molecule type" value="Genomic_DNA"/>
</dbReference>